<dbReference type="EMBL" id="JBHSZO010000020">
    <property type="protein sequence ID" value="MFC7219411.1"/>
    <property type="molecule type" value="Genomic_DNA"/>
</dbReference>
<evidence type="ECO:0000256" key="1">
    <source>
        <dbReference type="SAM" id="MobiDB-lite"/>
    </source>
</evidence>
<dbReference type="RefSeq" id="WP_386415074.1">
    <property type="nucleotide sequence ID" value="NZ_JBHSZO010000020.1"/>
</dbReference>
<organism evidence="2 3">
    <name type="scientific">Streptomyces polyrhachis</name>
    <dbReference type="NCBI Taxonomy" id="1282885"/>
    <lineage>
        <taxon>Bacteria</taxon>
        <taxon>Bacillati</taxon>
        <taxon>Actinomycetota</taxon>
        <taxon>Actinomycetes</taxon>
        <taxon>Kitasatosporales</taxon>
        <taxon>Streptomycetaceae</taxon>
        <taxon>Streptomyces</taxon>
    </lineage>
</organism>
<protein>
    <submittedName>
        <fullName evidence="2">Uncharacterized protein</fullName>
    </submittedName>
</protein>
<reference evidence="3" key="1">
    <citation type="journal article" date="2019" name="Int. J. Syst. Evol. Microbiol.">
        <title>The Global Catalogue of Microorganisms (GCM) 10K type strain sequencing project: providing services to taxonomists for standard genome sequencing and annotation.</title>
        <authorList>
            <consortium name="The Broad Institute Genomics Platform"/>
            <consortium name="The Broad Institute Genome Sequencing Center for Infectious Disease"/>
            <person name="Wu L."/>
            <person name="Ma J."/>
        </authorList>
    </citation>
    <scope>NUCLEOTIDE SEQUENCE [LARGE SCALE GENOMIC DNA]</scope>
    <source>
        <strain evidence="3">CGMCC 1.13681</strain>
    </source>
</reference>
<sequence length="99" mass="9952">MSEMIPGTAAEQAAVPAPAAPADLAATAPEPPGPEPLGVARTATGSTEVDTALERLADADGLPVDGHLEVYEDAHGRIRAALEDLDRRPGPPAPGAVRG</sequence>
<evidence type="ECO:0000313" key="3">
    <source>
        <dbReference type="Proteomes" id="UP001596413"/>
    </source>
</evidence>
<dbReference type="Proteomes" id="UP001596413">
    <property type="component" value="Unassembled WGS sequence"/>
</dbReference>
<feature type="region of interest" description="Disordered" evidence="1">
    <location>
        <begin position="1"/>
        <end position="44"/>
    </location>
</feature>
<proteinExistence type="predicted"/>
<keyword evidence="3" id="KW-1185">Reference proteome</keyword>
<gene>
    <name evidence="2" type="ORF">ACFQLX_14710</name>
</gene>
<feature type="compositionally biased region" description="Low complexity" evidence="1">
    <location>
        <begin position="1"/>
        <end position="28"/>
    </location>
</feature>
<evidence type="ECO:0000313" key="2">
    <source>
        <dbReference type="EMBL" id="MFC7219411.1"/>
    </source>
</evidence>
<name>A0ABW2GJT8_9ACTN</name>
<accession>A0ABW2GJT8</accession>
<comment type="caution">
    <text evidence="2">The sequence shown here is derived from an EMBL/GenBank/DDBJ whole genome shotgun (WGS) entry which is preliminary data.</text>
</comment>